<dbReference type="PANTHER" id="PTHR33434">
    <property type="entry name" value="DEGV DOMAIN-CONTAINING PROTEIN DR_1986-RELATED"/>
    <property type="match status" value="1"/>
</dbReference>
<dbReference type="AlphaFoldDB" id="A0AA43XJE8"/>
<protein>
    <submittedName>
        <fullName evidence="2">DegV family protein</fullName>
    </submittedName>
</protein>
<gene>
    <name evidence="2" type="ORF">ISALK_02740</name>
</gene>
<dbReference type="Gene3D" id="3.40.50.10170">
    <property type="match status" value="1"/>
</dbReference>
<organism evidence="2 3">
    <name type="scientific">Isachenkonia alkalipeptolytica</name>
    <dbReference type="NCBI Taxonomy" id="2565777"/>
    <lineage>
        <taxon>Bacteria</taxon>
        <taxon>Bacillati</taxon>
        <taxon>Bacillota</taxon>
        <taxon>Clostridia</taxon>
        <taxon>Eubacteriales</taxon>
        <taxon>Clostridiaceae</taxon>
        <taxon>Isachenkonia</taxon>
    </lineage>
</organism>
<evidence type="ECO:0000256" key="1">
    <source>
        <dbReference type="ARBA" id="ARBA00023121"/>
    </source>
</evidence>
<dbReference type="InterPro" id="IPR003797">
    <property type="entry name" value="DegV"/>
</dbReference>
<name>A0AA43XJE8_9CLOT</name>
<evidence type="ECO:0000313" key="3">
    <source>
        <dbReference type="Proteomes" id="UP000449710"/>
    </source>
</evidence>
<dbReference type="EMBL" id="SUMG01000002">
    <property type="protein sequence ID" value="NBG87411.1"/>
    <property type="molecule type" value="Genomic_DNA"/>
</dbReference>
<dbReference type="RefSeq" id="WP_160718788.1">
    <property type="nucleotide sequence ID" value="NZ_SUMG01000002.1"/>
</dbReference>
<dbReference type="InterPro" id="IPR050270">
    <property type="entry name" value="DegV_domain_contain"/>
</dbReference>
<dbReference type="InterPro" id="IPR043168">
    <property type="entry name" value="DegV_C"/>
</dbReference>
<evidence type="ECO:0000313" key="2">
    <source>
        <dbReference type="EMBL" id="NBG87411.1"/>
    </source>
</evidence>
<dbReference type="GO" id="GO:0008289">
    <property type="term" value="F:lipid binding"/>
    <property type="evidence" value="ECO:0007669"/>
    <property type="project" value="UniProtKB-KW"/>
</dbReference>
<proteinExistence type="predicted"/>
<keyword evidence="3" id="KW-1185">Reference proteome</keyword>
<dbReference type="SUPFAM" id="SSF82549">
    <property type="entry name" value="DAK1/DegV-like"/>
    <property type="match status" value="1"/>
</dbReference>
<dbReference type="Pfam" id="PF02645">
    <property type="entry name" value="DegV"/>
    <property type="match status" value="1"/>
</dbReference>
<dbReference type="NCBIfam" id="TIGR00762">
    <property type="entry name" value="DegV"/>
    <property type="match status" value="1"/>
</dbReference>
<comment type="caution">
    <text evidence="2">The sequence shown here is derived from an EMBL/GenBank/DDBJ whole genome shotgun (WGS) entry which is preliminary data.</text>
</comment>
<dbReference type="PROSITE" id="PS51482">
    <property type="entry name" value="DEGV"/>
    <property type="match status" value="1"/>
</dbReference>
<keyword evidence="1" id="KW-0446">Lipid-binding</keyword>
<dbReference type="PANTHER" id="PTHR33434:SF2">
    <property type="entry name" value="FATTY ACID-BINDING PROTEIN TM_1468"/>
    <property type="match status" value="1"/>
</dbReference>
<sequence>MSNITIVTDSTAYIPSSYLENEKIHRVPLYINFEGETNPEGLPGEFDDFYNRLENSKSFPSTSQPSTGDFIKIFEKIFEKNPEREIIVLTLSSKLSGTYNSACSAAEMVAPGKISVVDSLSAVANLHHLVKITKQLIEEEHTREDIVKTIEAQKKRAKVYVTVGSLSFLKKGGRLSGSQAALGSVLNIKPIITLENGILYSIDKVRGKKKALNKMVSMIIEQPTHLSICHINAEDEAEGLRQKLQEKHPELTVGIEIIGPVIGAHLGPKAIGFCYLY</sequence>
<reference evidence="2 3" key="1">
    <citation type="submission" date="2019-04" db="EMBL/GenBank/DDBJ databases">
        <title>Isachenkonia alkalipeptolytica gen. nov. sp. nov. a new anaerobic, alkiliphilic organothrophic bacterium capable to reduce synthesized ferrihydrite isolated from a soda lake.</title>
        <authorList>
            <person name="Toshchakov S.V."/>
            <person name="Zavarzina D.G."/>
            <person name="Zhilina T.N."/>
            <person name="Kostrikina N.A."/>
            <person name="Kublanov I.V."/>
        </authorList>
    </citation>
    <scope>NUCLEOTIDE SEQUENCE [LARGE SCALE GENOMIC DNA]</scope>
    <source>
        <strain evidence="2 3">Z-1701</strain>
    </source>
</reference>
<dbReference type="Gene3D" id="3.30.1180.10">
    <property type="match status" value="1"/>
</dbReference>
<dbReference type="Proteomes" id="UP000449710">
    <property type="component" value="Unassembled WGS sequence"/>
</dbReference>
<accession>A0AA43XJE8</accession>